<evidence type="ECO:0000313" key="2">
    <source>
        <dbReference type="Proteomes" id="UP000199691"/>
    </source>
</evidence>
<gene>
    <name evidence="1" type="ORF">SAMN05421507_10834</name>
</gene>
<dbReference type="InterPro" id="IPR012675">
    <property type="entry name" value="Beta-grasp_dom_sf"/>
</dbReference>
<name>A0A1H0SGF2_9PSEU</name>
<dbReference type="Proteomes" id="UP000199691">
    <property type="component" value="Unassembled WGS sequence"/>
</dbReference>
<dbReference type="RefSeq" id="WP_090099276.1">
    <property type="nucleotide sequence ID" value="NZ_FNIX01000008.1"/>
</dbReference>
<evidence type="ECO:0000313" key="1">
    <source>
        <dbReference type="EMBL" id="SDP40256.1"/>
    </source>
</evidence>
<dbReference type="OrthoDB" id="3695535at2"/>
<sequence length="95" mass="10508">MVTMTLAASLATYLSDGAGSPGHRSLTLDAETWPETVREIRQRHQRLGHHLFEESGRLRSGFLVAVNDEVSRRPEGPTHLRSGDHVYLFVQIAGG</sequence>
<organism evidence="1 2">
    <name type="scientific">Lentzea jiangxiensis</name>
    <dbReference type="NCBI Taxonomy" id="641025"/>
    <lineage>
        <taxon>Bacteria</taxon>
        <taxon>Bacillati</taxon>
        <taxon>Actinomycetota</taxon>
        <taxon>Actinomycetes</taxon>
        <taxon>Pseudonocardiales</taxon>
        <taxon>Pseudonocardiaceae</taxon>
        <taxon>Lentzea</taxon>
    </lineage>
</organism>
<proteinExistence type="predicted"/>
<keyword evidence="2" id="KW-1185">Reference proteome</keyword>
<protein>
    <submittedName>
        <fullName evidence="1">ThiS family protein</fullName>
    </submittedName>
</protein>
<dbReference type="SUPFAM" id="SSF54285">
    <property type="entry name" value="MoaD/ThiS"/>
    <property type="match status" value="1"/>
</dbReference>
<accession>A0A1H0SGF2</accession>
<dbReference type="InterPro" id="IPR016155">
    <property type="entry name" value="Mopterin_synth/thiamin_S_b"/>
</dbReference>
<dbReference type="AlphaFoldDB" id="A0A1H0SGF2"/>
<dbReference type="EMBL" id="FNIX01000008">
    <property type="protein sequence ID" value="SDP40256.1"/>
    <property type="molecule type" value="Genomic_DNA"/>
</dbReference>
<dbReference type="Gene3D" id="3.10.20.30">
    <property type="match status" value="1"/>
</dbReference>
<dbReference type="STRING" id="641025.SAMN05421507_10834"/>
<reference evidence="2" key="1">
    <citation type="submission" date="2016-10" db="EMBL/GenBank/DDBJ databases">
        <authorList>
            <person name="Varghese N."/>
            <person name="Submissions S."/>
        </authorList>
    </citation>
    <scope>NUCLEOTIDE SEQUENCE [LARGE SCALE GENOMIC DNA]</scope>
    <source>
        <strain evidence="2">CGMCC 4.6609</strain>
    </source>
</reference>
<dbReference type="CDD" id="cd17040">
    <property type="entry name" value="Ubl_MoaD_like"/>
    <property type="match status" value="1"/>
</dbReference>